<proteinExistence type="predicted"/>
<sequence>MRVGCHGQWGCLTGDFRFHGGGHAITKHPAVLSSPLNKGASYLAAFSGHAAGFLNEKL</sequence>
<dbReference type="RefSeq" id="WP_023491183.1">
    <property type="nucleotide sequence ID" value="NZ_ARPM03000021.1"/>
</dbReference>
<evidence type="ECO:0000313" key="2">
    <source>
        <dbReference type="Proteomes" id="UP000026922"/>
    </source>
</evidence>
<dbReference type="Proteomes" id="UP000026922">
    <property type="component" value="Unassembled WGS sequence"/>
</dbReference>
<dbReference type="AlphaFoldDB" id="A0A061JH92"/>
<reference evidence="1 2" key="1">
    <citation type="journal article" date="2013" name="Genome Announc.">
        <title>Draft Genome Sequence of Holospora undulata Strain HU1, a Micronucleus-Specific Symbiont of the Ciliate Paramecium caudatum.</title>
        <authorList>
            <person name="Dohra H."/>
            <person name="Suzuki H."/>
            <person name="Suzuki T."/>
            <person name="Tanaka K."/>
            <person name="Fujishima M."/>
        </authorList>
    </citation>
    <scope>NUCLEOTIDE SEQUENCE [LARGE SCALE GENOMIC DNA]</scope>
    <source>
        <strain evidence="1 2">HU1</strain>
    </source>
</reference>
<protein>
    <submittedName>
        <fullName evidence="1">Uncharacterized protein</fullName>
    </submittedName>
</protein>
<accession>A0A061JH92</accession>
<dbReference type="EMBL" id="ARPM03000021">
    <property type="protein sequence ID" value="ETZ05525.1"/>
    <property type="molecule type" value="Genomic_DNA"/>
</dbReference>
<gene>
    <name evidence="1" type="ORF">K737_300035</name>
</gene>
<comment type="caution">
    <text evidence="1">The sequence shown here is derived from an EMBL/GenBank/DDBJ whole genome shotgun (WGS) entry which is preliminary data.</text>
</comment>
<organism evidence="1 2">
    <name type="scientific">Holospora undulata HU1</name>
    <dbReference type="NCBI Taxonomy" id="1321371"/>
    <lineage>
        <taxon>Bacteria</taxon>
        <taxon>Pseudomonadati</taxon>
        <taxon>Pseudomonadota</taxon>
        <taxon>Alphaproteobacteria</taxon>
        <taxon>Holosporales</taxon>
        <taxon>Holosporaceae</taxon>
        <taxon>Holospora</taxon>
    </lineage>
</organism>
<evidence type="ECO:0000313" key="1">
    <source>
        <dbReference type="EMBL" id="ETZ05525.1"/>
    </source>
</evidence>
<keyword evidence="2" id="KW-1185">Reference proteome</keyword>
<name>A0A061JH92_9PROT</name>